<evidence type="ECO:0000256" key="4">
    <source>
        <dbReference type="ARBA" id="ARBA00023163"/>
    </source>
</evidence>
<gene>
    <name evidence="6" type="ORF">JQS30_10040</name>
</gene>
<evidence type="ECO:0000256" key="2">
    <source>
        <dbReference type="ARBA" id="ARBA00023015"/>
    </source>
</evidence>
<organism evidence="6 7">
    <name type="scientific">Natronoglycomyces albus</name>
    <dbReference type="NCBI Taxonomy" id="2811108"/>
    <lineage>
        <taxon>Bacteria</taxon>
        <taxon>Bacillati</taxon>
        <taxon>Actinomycetota</taxon>
        <taxon>Actinomycetes</taxon>
        <taxon>Glycomycetales</taxon>
        <taxon>Glycomycetaceae</taxon>
        <taxon>Natronoglycomyces</taxon>
    </lineage>
</organism>
<comment type="similarity">
    <text evidence="1">Belongs to the short-chain fatty acyl-CoA assimilation regulator (ScfR) family.</text>
</comment>
<dbReference type="InterPro" id="IPR010359">
    <property type="entry name" value="IrrE_HExxH"/>
</dbReference>
<evidence type="ECO:0000313" key="6">
    <source>
        <dbReference type="EMBL" id="QSB04152.1"/>
    </source>
</evidence>
<dbReference type="EMBL" id="CP070496">
    <property type="protein sequence ID" value="QSB04152.1"/>
    <property type="molecule type" value="Genomic_DNA"/>
</dbReference>
<dbReference type="InterPro" id="IPR050807">
    <property type="entry name" value="TransReg_Diox_bact_type"/>
</dbReference>
<sequence>MGSKKAKVGVRLRRFREERGLTQAALADSLDISPSYINQMESNQRPITVPVLLKLASIYDVDIQQFSTDEADRLVAQLRDVLADASIGEQISMAETRELASSMPDVARYVVDLHRRYRHALEVNETVTARIDAGSAGASSVPPPMAYEEVRDLFYSHRNYVATLDQAAERLATHMKVGPADMVAGLTDRLLSHHGTTVVDLSADDPAKAKRRFDPVARTLGLSPALQPGQRAFQLATHLAFVEFADEIESYVDSAELSGEETRALARIGLANYFAGALILPYRTFLAAAEELRYDIELLSQRFRVGFETVAHRLSTLQRPGARGVPFFFVRVDRAGNISKRQSATDFHFSRVGGTCPLWNVYEAFAYPGQIRTQLAQMPDGRSYLWVARTVSRRNGGYGTPAKTFAIGLGCDLHHAHRLVYSDGLDLANPGALTPIGPGCKVCDRDTCPQRAFPAIGKRLEVDSHHSRFVPYSFEAKN</sequence>
<name>A0A895XK11_9ACTN</name>
<dbReference type="GO" id="GO:0003677">
    <property type="term" value="F:DNA binding"/>
    <property type="evidence" value="ECO:0007669"/>
    <property type="project" value="UniProtKB-KW"/>
</dbReference>
<dbReference type="Proteomes" id="UP000662939">
    <property type="component" value="Chromosome"/>
</dbReference>
<proteinExistence type="inferred from homology"/>
<dbReference type="AlphaFoldDB" id="A0A895XK11"/>
<dbReference type="InterPro" id="IPR001387">
    <property type="entry name" value="Cro/C1-type_HTH"/>
</dbReference>
<keyword evidence="3" id="KW-0238">DNA-binding</keyword>
<evidence type="ECO:0000313" key="7">
    <source>
        <dbReference type="Proteomes" id="UP000662939"/>
    </source>
</evidence>
<dbReference type="PANTHER" id="PTHR46797">
    <property type="entry name" value="HTH-TYPE TRANSCRIPTIONAL REGULATOR"/>
    <property type="match status" value="1"/>
</dbReference>
<evidence type="ECO:0000256" key="1">
    <source>
        <dbReference type="ARBA" id="ARBA00007227"/>
    </source>
</evidence>
<dbReference type="PROSITE" id="PS50943">
    <property type="entry name" value="HTH_CROC1"/>
    <property type="match status" value="1"/>
</dbReference>
<evidence type="ECO:0000259" key="5">
    <source>
        <dbReference type="PROSITE" id="PS50943"/>
    </source>
</evidence>
<dbReference type="Pfam" id="PF06114">
    <property type="entry name" value="Peptidase_M78"/>
    <property type="match status" value="1"/>
</dbReference>
<keyword evidence="4" id="KW-0804">Transcription</keyword>
<dbReference type="Pfam" id="PF01381">
    <property type="entry name" value="HTH_3"/>
    <property type="match status" value="1"/>
</dbReference>
<accession>A0A895XK11</accession>
<dbReference type="GO" id="GO:0003700">
    <property type="term" value="F:DNA-binding transcription factor activity"/>
    <property type="evidence" value="ECO:0007669"/>
    <property type="project" value="TreeGrafter"/>
</dbReference>
<evidence type="ECO:0000256" key="3">
    <source>
        <dbReference type="ARBA" id="ARBA00023125"/>
    </source>
</evidence>
<dbReference type="InterPro" id="IPR026281">
    <property type="entry name" value="HTH_RamB"/>
</dbReference>
<dbReference type="SUPFAM" id="SSF47413">
    <property type="entry name" value="lambda repressor-like DNA-binding domains"/>
    <property type="match status" value="1"/>
</dbReference>
<dbReference type="CDD" id="cd00093">
    <property type="entry name" value="HTH_XRE"/>
    <property type="match status" value="1"/>
</dbReference>
<dbReference type="SMART" id="SM00530">
    <property type="entry name" value="HTH_XRE"/>
    <property type="match status" value="1"/>
</dbReference>
<dbReference type="InterPro" id="IPR018653">
    <property type="entry name" value="ScfR_C"/>
</dbReference>
<reference evidence="6" key="1">
    <citation type="submission" date="2021-02" db="EMBL/GenBank/DDBJ databases">
        <title>Natronoglycomyces albus gen. nov., sp. nov, a haloalkaliphilic actinobacterium from a soda solonchak soil.</title>
        <authorList>
            <person name="Sorokin D.Y."/>
            <person name="Khijniak T.V."/>
            <person name="Zakharycheva A.P."/>
            <person name="Boueva O.V."/>
            <person name="Ariskina E.V."/>
            <person name="Hahnke R.L."/>
            <person name="Bunk B."/>
            <person name="Sproer C."/>
            <person name="Schumann P."/>
            <person name="Evtushenko L.I."/>
            <person name="Kublanov I.V."/>
        </authorList>
    </citation>
    <scope>NUCLEOTIDE SEQUENCE</scope>
    <source>
        <strain evidence="6">DSM 106290</strain>
    </source>
</reference>
<feature type="domain" description="HTH cro/C1-type" evidence="5">
    <location>
        <begin position="12"/>
        <end position="66"/>
    </location>
</feature>
<dbReference type="InterPro" id="IPR010982">
    <property type="entry name" value="Lambda_DNA-bd_dom_sf"/>
</dbReference>
<dbReference type="GO" id="GO:0005829">
    <property type="term" value="C:cytosol"/>
    <property type="evidence" value="ECO:0007669"/>
    <property type="project" value="TreeGrafter"/>
</dbReference>
<dbReference type="PIRSF" id="PIRSF019251">
    <property type="entry name" value="Rv0465c"/>
    <property type="match status" value="1"/>
</dbReference>
<dbReference type="Gene3D" id="1.10.260.40">
    <property type="entry name" value="lambda repressor-like DNA-binding domains"/>
    <property type="match status" value="1"/>
</dbReference>
<keyword evidence="2" id="KW-0805">Transcription regulation</keyword>
<dbReference type="PANTHER" id="PTHR46797:SF23">
    <property type="entry name" value="HTH-TYPE TRANSCRIPTIONAL REGULATOR SUTR"/>
    <property type="match status" value="1"/>
</dbReference>
<dbReference type="RefSeq" id="WP_213170152.1">
    <property type="nucleotide sequence ID" value="NZ_CP070496.1"/>
</dbReference>
<keyword evidence="7" id="KW-1185">Reference proteome</keyword>
<protein>
    <submittedName>
        <fullName evidence="6">DUF2083 domain-containing protein</fullName>
    </submittedName>
</protein>
<dbReference type="KEGG" id="nav:JQS30_10040"/>
<dbReference type="Pfam" id="PF09856">
    <property type="entry name" value="ScfRs"/>
    <property type="match status" value="1"/>
</dbReference>